<comment type="caution">
    <text evidence="3">The sequence shown here is derived from an EMBL/GenBank/DDBJ whole genome shotgun (WGS) entry which is preliminary data.</text>
</comment>
<organism evidence="3 4">
    <name type="scientific">Fusobacterium nucleatum</name>
    <dbReference type="NCBI Taxonomy" id="851"/>
    <lineage>
        <taxon>Bacteria</taxon>
        <taxon>Fusobacteriati</taxon>
        <taxon>Fusobacteriota</taxon>
        <taxon>Fusobacteriia</taxon>
        <taxon>Fusobacteriales</taxon>
        <taxon>Fusobacteriaceae</taxon>
        <taxon>Fusobacterium</taxon>
    </lineage>
</organism>
<dbReference type="Gene3D" id="3.10.450.40">
    <property type="match status" value="2"/>
</dbReference>
<name>A0A2N6TNQ2_FUSNU</name>
<evidence type="ECO:0000313" key="4">
    <source>
        <dbReference type="Proteomes" id="UP000235733"/>
    </source>
</evidence>
<keyword evidence="1" id="KW-0732">Signal</keyword>
<sequence length="174" mass="19474">MEVKKLLEKKKLLIAGAIILGSMGVSAGVFAATQLTGQQVKVTEQQAKDIVTKEAPNGQITKFKLDKEHGKMVYEVEVMEGNVEKEFDIDAETGAILKSETETKDKILETPKISYEQAKEIALKQSKDGKFKEIELKHKKGILVYDVELSEGLMDREFIIDANTGEILRNKKDF</sequence>
<evidence type="ECO:0000313" key="3">
    <source>
        <dbReference type="EMBL" id="PMC70941.1"/>
    </source>
</evidence>
<proteinExistence type="predicted"/>
<dbReference type="InterPro" id="IPR025711">
    <property type="entry name" value="PepSY"/>
</dbReference>
<dbReference type="RefSeq" id="WP_029599395.1">
    <property type="nucleotide sequence ID" value="NZ_CP077147.1"/>
</dbReference>
<feature type="domain" description="PepSY" evidence="2">
    <location>
        <begin position="41"/>
        <end position="100"/>
    </location>
</feature>
<feature type="signal peptide" evidence="1">
    <location>
        <begin position="1"/>
        <end position="27"/>
    </location>
</feature>
<evidence type="ECO:0000256" key="1">
    <source>
        <dbReference type="SAM" id="SignalP"/>
    </source>
</evidence>
<dbReference type="InterPro" id="IPR046350">
    <property type="entry name" value="Cystatin_sf"/>
</dbReference>
<dbReference type="SUPFAM" id="SSF54403">
    <property type="entry name" value="Cystatin/monellin"/>
    <property type="match status" value="1"/>
</dbReference>
<protein>
    <submittedName>
        <fullName evidence="3">Peptidase</fullName>
    </submittedName>
</protein>
<reference evidence="3 4" key="1">
    <citation type="submission" date="2017-09" db="EMBL/GenBank/DDBJ databases">
        <title>Bacterial strain isolated from the female urinary microbiota.</title>
        <authorList>
            <person name="Thomas-White K."/>
            <person name="Kumar N."/>
            <person name="Forster S."/>
            <person name="Putonti C."/>
            <person name="Lawley T."/>
            <person name="Wolfe A.J."/>
        </authorList>
    </citation>
    <scope>NUCLEOTIDE SEQUENCE [LARGE SCALE GENOMIC DNA]</scope>
    <source>
        <strain evidence="3 4">UMB0249</strain>
    </source>
</reference>
<feature type="domain" description="PepSY" evidence="2">
    <location>
        <begin position="112"/>
        <end position="169"/>
    </location>
</feature>
<feature type="chain" id="PRO_5014679089" evidence="1">
    <location>
        <begin position="28"/>
        <end position="174"/>
    </location>
</feature>
<dbReference type="GeneID" id="79809446"/>
<dbReference type="AlphaFoldDB" id="A0A2N6TNQ2"/>
<dbReference type="Proteomes" id="UP000235733">
    <property type="component" value="Unassembled WGS sequence"/>
</dbReference>
<accession>A0A2N6TNQ2</accession>
<evidence type="ECO:0000259" key="2">
    <source>
        <dbReference type="Pfam" id="PF03413"/>
    </source>
</evidence>
<dbReference type="Pfam" id="PF03413">
    <property type="entry name" value="PepSY"/>
    <property type="match status" value="2"/>
</dbReference>
<gene>
    <name evidence="3" type="ORF">CJ209_01090</name>
</gene>
<dbReference type="EMBL" id="PNHC01000001">
    <property type="protein sequence ID" value="PMC70941.1"/>
    <property type="molecule type" value="Genomic_DNA"/>
</dbReference>